<protein>
    <submittedName>
        <fullName evidence="1">Uncharacterized protein</fullName>
    </submittedName>
</protein>
<proteinExistence type="predicted"/>
<dbReference type="EMBL" id="VTPC01072145">
    <property type="protein sequence ID" value="KAF2888981.1"/>
    <property type="molecule type" value="Genomic_DNA"/>
</dbReference>
<dbReference type="Proteomes" id="UP000801492">
    <property type="component" value="Unassembled WGS sequence"/>
</dbReference>
<keyword evidence="2" id="KW-1185">Reference proteome</keyword>
<accession>A0A8K0CNS8</accession>
<reference evidence="1" key="1">
    <citation type="submission" date="2019-08" db="EMBL/GenBank/DDBJ databases">
        <title>The genome of the North American firefly Photinus pyralis.</title>
        <authorList>
            <consortium name="Photinus pyralis genome working group"/>
            <person name="Fallon T.R."/>
            <person name="Sander Lower S.E."/>
            <person name="Weng J.-K."/>
        </authorList>
    </citation>
    <scope>NUCLEOTIDE SEQUENCE</scope>
    <source>
        <strain evidence="1">TRF0915ILg1</strain>
        <tissue evidence="1">Whole body</tissue>
    </source>
</reference>
<dbReference type="AlphaFoldDB" id="A0A8K0CNS8"/>
<evidence type="ECO:0000313" key="1">
    <source>
        <dbReference type="EMBL" id="KAF2888981.1"/>
    </source>
</evidence>
<sequence>MLSLQDLLDHTTARILMIDFVYKNGLNNLVLYSKWGCDGSSGQREYKQKLPEESKLVSDSNLFIASCVPIRLIDETTKEEEGTGVQVKHELFLTMIDGEVAQVLTDTRSNSTCTICGTTPRLMNNLSNVTAGPENENY</sequence>
<evidence type="ECO:0000313" key="2">
    <source>
        <dbReference type="Proteomes" id="UP000801492"/>
    </source>
</evidence>
<dbReference type="OrthoDB" id="7329189at2759"/>
<name>A0A8K0CNS8_IGNLU</name>
<organism evidence="1 2">
    <name type="scientific">Ignelater luminosus</name>
    <name type="common">Cucubano</name>
    <name type="synonym">Pyrophorus luminosus</name>
    <dbReference type="NCBI Taxonomy" id="2038154"/>
    <lineage>
        <taxon>Eukaryota</taxon>
        <taxon>Metazoa</taxon>
        <taxon>Ecdysozoa</taxon>
        <taxon>Arthropoda</taxon>
        <taxon>Hexapoda</taxon>
        <taxon>Insecta</taxon>
        <taxon>Pterygota</taxon>
        <taxon>Neoptera</taxon>
        <taxon>Endopterygota</taxon>
        <taxon>Coleoptera</taxon>
        <taxon>Polyphaga</taxon>
        <taxon>Elateriformia</taxon>
        <taxon>Elateroidea</taxon>
        <taxon>Elateridae</taxon>
        <taxon>Agrypninae</taxon>
        <taxon>Pyrophorini</taxon>
        <taxon>Ignelater</taxon>
    </lineage>
</organism>
<comment type="caution">
    <text evidence="1">The sequence shown here is derived from an EMBL/GenBank/DDBJ whole genome shotgun (WGS) entry which is preliminary data.</text>
</comment>
<gene>
    <name evidence="1" type="ORF">ILUMI_17192</name>
</gene>